<evidence type="ECO:0000256" key="14">
    <source>
        <dbReference type="ARBA" id="ARBA00064003"/>
    </source>
</evidence>
<gene>
    <name evidence="21" type="ORF">I8J31_09780</name>
</gene>
<dbReference type="GO" id="GO:0005524">
    <property type="term" value="F:ATP binding"/>
    <property type="evidence" value="ECO:0007669"/>
    <property type="project" value="UniProtKB-KW"/>
</dbReference>
<evidence type="ECO:0000256" key="15">
    <source>
        <dbReference type="ARBA" id="ARBA00068150"/>
    </source>
</evidence>
<evidence type="ECO:0000256" key="16">
    <source>
        <dbReference type="PROSITE-ProRule" id="PRU00169"/>
    </source>
</evidence>
<keyword evidence="10" id="KW-0067">ATP-binding</keyword>
<dbReference type="Gene3D" id="3.30.565.10">
    <property type="entry name" value="Histidine kinase-like ATPase, C-terminal domain"/>
    <property type="match status" value="1"/>
</dbReference>
<dbReference type="SUPFAM" id="SSF52172">
    <property type="entry name" value="CheY-like"/>
    <property type="match status" value="1"/>
</dbReference>
<dbReference type="PANTHER" id="PTHR45339:SF5">
    <property type="entry name" value="HISTIDINE KINASE"/>
    <property type="match status" value="1"/>
</dbReference>
<dbReference type="InterPro" id="IPR006189">
    <property type="entry name" value="CHASE_dom"/>
</dbReference>
<reference evidence="21" key="1">
    <citation type="submission" date="2020-12" db="EMBL/GenBank/DDBJ databases">
        <title>Marinomonas arctica sp. nov., a psychrotolerant bacterium isolated from the Arctic.</title>
        <authorList>
            <person name="Zhang Y."/>
        </authorList>
    </citation>
    <scope>NUCLEOTIDE SEQUENCE</scope>
    <source>
        <strain evidence="21">C1424</strain>
    </source>
</reference>
<name>A0A934JKS4_9GAMM</name>
<dbReference type="InterPro" id="IPR004358">
    <property type="entry name" value="Sig_transdc_His_kin-like_C"/>
</dbReference>
<dbReference type="Pfam" id="PF05231">
    <property type="entry name" value="MASE1"/>
    <property type="match status" value="1"/>
</dbReference>
<evidence type="ECO:0000256" key="9">
    <source>
        <dbReference type="ARBA" id="ARBA00022777"/>
    </source>
</evidence>
<feature type="transmembrane region" description="Helical" evidence="17">
    <location>
        <begin position="33"/>
        <end position="49"/>
    </location>
</feature>
<feature type="transmembrane region" description="Helical" evidence="17">
    <location>
        <begin position="54"/>
        <end position="72"/>
    </location>
</feature>
<keyword evidence="6" id="KW-0808">Transferase</keyword>
<evidence type="ECO:0000313" key="21">
    <source>
        <dbReference type="EMBL" id="MBJ7537960.1"/>
    </source>
</evidence>
<dbReference type="GO" id="GO:0005886">
    <property type="term" value="C:plasma membrane"/>
    <property type="evidence" value="ECO:0007669"/>
    <property type="project" value="UniProtKB-SubCell"/>
</dbReference>
<keyword evidence="5 16" id="KW-0597">Phosphoprotein</keyword>
<organism evidence="21 22">
    <name type="scientific">Marinomonas transparens</name>
    <dbReference type="NCBI Taxonomy" id="2795388"/>
    <lineage>
        <taxon>Bacteria</taxon>
        <taxon>Pseudomonadati</taxon>
        <taxon>Pseudomonadota</taxon>
        <taxon>Gammaproteobacteria</taxon>
        <taxon>Oceanospirillales</taxon>
        <taxon>Oceanospirillaceae</taxon>
        <taxon>Marinomonas</taxon>
    </lineage>
</organism>
<keyword evidence="9" id="KW-0418">Kinase</keyword>
<comment type="catalytic activity">
    <reaction evidence="1">
        <text>ATP + protein L-histidine = ADP + protein N-phospho-L-histidine.</text>
        <dbReference type="EC" id="2.7.13.3"/>
    </reaction>
</comment>
<dbReference type="SMART" id="SM01079">
    <property type="entry name" value="CHASE"/>
    <property type="match status" value="1"/>
</dbReference>
<dbReference type="AlphaFoldDB" id="A0A934JKS4"/>
<evidence type="ECO:0000256" key="6">
    <source>
        <dbReference type="ARBA" id="ARBA00022679"/>
    </source>
</evidence>
<dbReference type="EC" id="2.7.13.3" evidence="3"/>
<feature type="domain" description="Histidine kinase" evidence="18">
    <location>
        <begin position="562"/>
        <end position="783"/>
    </location>
</feature>
<keyword evidence="8" id="KW-0547">Nucleotide-binding</keyword>
<dbReference type="Pfam" id="PF03924">
    <property type="entry name" value="CHASE"/>
    <property type="match status" value="1"/>
</dbReference>
<dbReference type="GO" id="GO:0000155">
    <property type="term" value="F:phosphorelay sensor kinase activity"/>
    <property type="evidence" value="ECO:0007669"/>
    <property type="project" value="InterPro"/>
</dbReference>
<dbReference type="InterPro" id="IPR036097">
    <property type="entry name" value="HisK_dim/P_sf"/>
</dbReference>
<proteinExistence type="predicted"/>
<feature type="transmembrane region" description="Helical" evidence="17">
    <location>
        <begin position="155"/>
        <end position="177"/>
    </location>
</feature>
<dbReference type="Proteomes" id="UP000628710">
    <property type="component" value="Unassembled WGS sequence"/>
</dbReference>
<evidence type="ECO:0000256" key="11">
    <source>
        <dbReference type="ARBA" id="ARBA00022989"/>
    </source>
</evidence>
<evidence type="ECO:0000259" key="20">
    <source>
        <dbReference type="PROSITE" id="PS50839"/>
    </source>
</evidence>
<dbReference type="InterPro" id="IPR003661">
    <property type="entry name" value="HisK_dim/P_dom"/>
</dbReference>
<feature type="transmembrane region" description="Helical" evidence="17">
    <location>
        <begin position="120"/>
        <end position="143"/>
    </location>
</feature>
<evidence type="ECO:0000256" key="12">
    <source>
        <dbReference type="ARBA" id="ARBA00023012"/>
    </source>
</evidence>
<dbReference type="PROSITE" id="PS50109">
    <property type="entry name" value="HIS_KIN"/>
    <property type="match status" value="1"/>
</dbReference>
<evidence type="ECO:0000259" key="19">
    <source>
        <dbReference type="PROSITE" id="PS50110"/>
    </source>
</evidence>
<dbReference type="Gene3D" id="3.30.450.350">
    <property type="entry name" value="CHASE domain"/>
    <property type="match status" value="1"/>
</dbReference>
<comment type="caution">
    <text evidence="21">The sequence shown here is derived from an EMBL/GenBank/DDBJ whole genome shotgun (WGS) entry which is preliminary data.</text>
</comment>
<dbReference type="PANTHER" id="PTHR45339">
    <property type="entry name" value="HYBRID SIGNAL TRANSDUCTION HISTIDINE KINASE J"/>
    <property type="match status" value="1"/>
</dbReference>
<dbReference type="EMBL" id="JAEMNX010000009">
    <property type="protein sequence ID" value="MBJ7537960.1"/>
    <property type="molecule type" value="Genomic_DNA"/>
</dbReference>
<dbReference type="InterPro" id="IPR005467">
    <property type="entry name" value="His_kinase_dom"/>
</dbReference>
<dbReference type="SMART" id="SM00448">
    <property type="entry name" value="REC"/>
    <property type="match status" value="1"/>
</dbReference>
<keyword evidence="4" id="KW-1003">Cell membrane</keyword>
<keyword evidence="12" id="KW-0902">Two-component regulatory system</keyword>
<evidence type="ECO:0000256" key="8">
    <source>
        <dbReference type="ARBA" id="ARBA00022741"/>
    </source>
</evidence>
<dbReference type="CDD" id="cd16922">
    <property type="entry name" value="HATPase_EvgS-ArcB-TorS-like"/>
    <property type="match status" value="1"/>
</dbReference>
<dbReference type="PROSITE" id="PS50110">
    <property type="entry name" value="RESPONSE_REGULATORY"/>
    <property type="match status" value="1"/>
</dbReference>
<dbReference type="SMART" id="SM00388">
    <property type="entry name" value="HisKA"/>
    <property type="match status" value="1"/>
</dbReference>
<accession>A0A934JKS4</accession>
<evidence type="ECO:0000259" key="18">
    <source>
        <dbReference type="PROSITE" id="PS50109"/>
    </source>
</evidence>
<feature type="transmembrane region" description="Helical" evidence="17">
    <location>
        <begin position="78"/>
        <end position="100"/>
    </location>
</feature>
<comment type="subunit">
    <text evidence="14">At low DSF concentrations, interacts with RpfF.</text>
</comment>
<dbReference type="InterPro" id="IPR036890">
    <property type="entry name" value="HATPase_C_sf"/>
</dbReference>
<dbReference type="Pfam" id="PF00512">
    <property type="entry name" value="HisKA"/>
    <property type="match status" value="1"/>
</dbReference>
<dbReference type="Pfam" id="PF02518">
    <property type="entry name" value="HATPase_c"/>
    <property type="match status" value="1"/>
</dbReference>
<feature type="transmembrane region" description="Helical" evidence="17">
    <location>
        <begin position="7"/>
        <end position="27"/>
    </location>
</feature>
<protein>
    <recommendedName>
        <fullName evidence="15">Sensory/regulatory protein RpfC</fullName>
        <ecNumber evidence="3">2.7.13.3</ecNumber>
    </recommendedName>
</protein>
<dbReference type="FunFam" id="1.10.287.130:FF:000002">
    <property type="entry name" value="Two-component osmosensing histidine kinase"/>
    <property type="match status" value="1"/>
</dbReference>
<evidence type="ECO:0000256" key="3">
    <source>
        <dbReference type="ARBA" id="ARBA00012438"/>
    </source>
</evidence>
<dbReference type="InterPro" id="IPR003594">
    <property type="entry name" value="HATPase_dom"/>
</dbReference>
<evidence type="ECO:0000256" key="7">
    <source>
        <dbReference type="ARBA" id="ARBA00022692"/>
    </source>
</evidence>
<comment type="subcellular location">
    <subcellularLocation>
        <location evidence="2">Cell membrane</location>
        <topology evidence="2">Multi-pass membrane protein</topology>
    </subcellularLocation>
</comment>
<evidence type="ECO:0000256" key="4">
    <source>
        <dbReference type="ARBA" id="ARBA00022475"/>
    </source>
</evidence>
<dbReference type="Gene3D" id="1.10.287.130">
    <property type="match status" value="1"/>
</dbReference>
<dbReference type="CDD" id="cd00082">
    <property type="entry name" value="HisKA"/>
    <property type="match status" value="1"/>
</dbReference>
<keyword evidence="22" id="KW-1185">Reference proteome</keyword>
<feature type="domain" description="Response regulatory" evidence="19">
    <location>
        <begin position="937"/>
        <end position="1056"/>
    </location>
</feature>
<dbReference type="InterPro" id="IPR001789">
    <property type="entry name" value="Sig_transdc_resp-reg_receiver"/>
</dbReference>
<evidence type="ECO:0000313" key="22">
    <source>
        <dbReference type="Proteomes" id="UP000628710"/>
    </source>
</evidence>
<dbReference type="Pfam" id="PF00072">
    <property type="entry name" value="Response_reg"/>
    <property type="match status" value="1"/>
</dbReference>
<sequence>MIKGMKAILITACGYFLFGLLGLLAVLPPSHMATIWPAAGFALGMVLIFPVKWVLLGVFFGSLAANGFYAWLIHSTSYFSVTFFFSAVGAVLQFLVAGWLVDRLIDKSSSIRHVSNVLRLLLLIVPLSALVYSSVASLSLAFSGDITLSFFAFHWLTWWTAVVLGCLFITPWFVVLFPHYFGGDSRSKYLIFSLFVVLVCSILLSLWVGDFERRKQQEEFRNNAELLRTSLSGRVRSAEDILYGIVGLVRGSNQVDAVEFQRYADSVMYHDSSIQALSLNLAVSGAELGKLEHFIENNYPSFDFFIKQHNSAGELVAVMPRDLHVVVSYIAPFEENKSAIGFDVYSQVDRRYAIDQAIERNRAYPTGPINLVQNSVGVLLFLPLLDHDNITFLGVATALIQMEELSKRIVHRGLLPNTELYLIDMGREAVGPKLLASSADARLSTDALLSGLDRSIFGNSVTYDVEVGAHQWNLIQVSENVFFRQPWSVYLVVTSVLLVASLLSWFLLLINNYTAEVERQVARRTQDLQLANKSLKESELAHSKAKLEAERANRAKSEFLANMSHEIRTPLNGVIGCLSLLINTGLRSEQSNLARLSQQSAESLLDIINDLLDLSKIEVGSFVLDKHSFDLRALIEEIALFFSAKSENKKIALYIPTSATPQIRLLADRLRLKQVLVNLLGNAIKFTREGEVSLRIVVDPLDENTVILRFTITDTGVGISQASQDQLFQRFRQGDGSTTRQFGGTGLGLAISKDIVDAMGGEIGFSSGEGKGATFWFSVPLAFDPTFALSEEKPHGDLRALVIYQDNTGRDYITSLLEMMGVSFQSYETISQVLLDSPLAADCLLLDEQVVTSSLIDDLDKLERLCQAQEIKQILLKGRSDVSFNSDRYFAFLTKPIFYQSLESVLDSMVTLPLGEKVMKESGAENKSEERPAFNAKILLVEDNVTNQIVARGLLNLYGIDVVVAEHGQKAVELAATTKFDLIFMDCQMPVMDGYEATRQIRKMTNSQTPADVVIVALSANAMKGDDDICFAAGMNDHMGKPISQQKLTAMLTKWLPY</sequence>
<keyword evidence="11 17" id="KW-1133">Transmembrane helix</keyword>
<evidence type="ECO:0000256" key="1">
    <source>
        <dbReference type="ARBA" id="ARBA00000085"/>
    </source>
</evidence>
<evidence type="ECO:0000256" key="17">
    <source>
        <dbReference type="SAM" id="Phobius"/>
    </source>
</evidence>
<evidence type="ECO:0000256" key="5">
    <source>
        <dbReference type="ARBA" id="ARBA00022553"/>
    </source>
</evidence>
<evidence type="ECO:0000256" key="2">
    <source>
        <dbReference type="ARBA" id="ARBA00004651"/>
    </source>
</evidence>
<evidence type="ECO:0000256" key="10">
    <source>
        <dbReference type="ARBA" id="ARBA00022840"/>
    </source>
</evidence>
<dbReference type="SMART" id="SM00387">
    <property type="entry name" value="HATPase_c"/>
    <property type="match status" value="1"/>
</dbReference>
<feature type="transmembrane region" description="Helical" evidence="17">
    <location>
        <begin position="189"/>
        <end position="208"/>
    </location>
</feature>
<dbReference type="InterPro" id="IPR042240">
    <property type="entry name" value="CHASE_sf"/>
</dbReference>
<feature type="modified residue" description="4-aspartylphosphate" evidence="16">
    <location>
        <position position="986"/>
    </location>
</feature>
<dbReference type="InterPro" id="IPR007895">
    <property type="entry name" value="MASE1"/>
</dbReference>
<dbReference type="SUPFAM" id="SSF47384">
    <property type="entry name" value="Homodimeric domain of signal transducing histidine kinase"/>
    <property type="match status" value="1"/>
</dbReference>
<dbReference type="Gene3D" id="3.40.50.2300">
    <property type="match status" value="1"/>
</dbReference>
<dbReference type="InterPro" id="IPR011006">
    <property type="entry name" value="CheY-like_superfamily"/>
</dbReference>
<evidence type="ECO:0000256" key="13">
    <source>
        <dbReference type="ARBA" id="ARBA00023136"/>
    </source>
</evidence>
<keyword evidence="7 17" id="KW-0812">Transmembrane</keyword>
<dbReference type="SUPFAM" id="SSF55874">
    <property type="entry name" value="ATPase domain of HSP90 chaperone/DNA topoisomerase II/histidine kinase"/>
    <property type="match status" value="1"/>
</dbReference>
<feature type="domain" description="CHASE" evidence="20">
    <location>
        <begin position="326"/>
        <end position="405"/>
    </location>
</feature>
<keyword evidence="13 17" id="KW-0472">Membrane</keyword>
<dbReference type="PRINTS" id="PR00344">
    <property type="entry name" value="BCTRLSENSOR"/>
</dbReference>
<dbReference type="FunFam" id="3.30.565.10:FF:000010">
    <property type="entry name" value="Sensor histidine kinase RcsC"/>
    <property type="match status" value="1"/>
</dbReference>
<dbReference type="PROSITE" id="PS50839">
    <property type="entry name" value="CHASE"/>
    <property type="match status" value="1"/>
</dbReference>
<dbReference type="CDD" id="cd17546">
    <property type="entry name" value="REC_hyHK_CKI1_RcsC-like"/>
    <property type="match status" value="1"/>
</dbReference>